<dbReference type="GO" id="GO:0008270">
    <property type="term" value="F:zinc ion binding"/>
    <property type="evidence" value="ECO:0007669"/>
    <property type="project" value="UniProtKB-KW"/>
</dbReference>
<dbReference type="Gene3D" id="1.20.120.1750">
    <property type="match status" value="1"/>
</dbReference>
<keyword evidence="12" id="KW-0865">Zymogen</keyword>
<keyword evidence="9" id="KW-0378">Hydrolase</keyword>
<sequence>MGNTNSINPPPPRPPPTPTAEAEPESSEVSNFTCEICIEPMLSNKKFTNKGLCIHPFCIDCVTKYIQVKVEDDLIAAVKCPGLSCDHFLDPLSCRPILAPKLFDKWCDVLCDSAILGFQRCYCPNRDCSALVVNECQGIVRRSVCPNCKRLFCFHCQLPWHAGYRCEESGEMRDRNDIAFGVLAERNKWMRCPKCNHCVDLIEGCSIVKCRCGTNFCYKCGRKVNQHWCDCNRNMWCRVLFLRICIVIIIILQFLFLFGNVMKLELRSSITGSPDLLCTVRLLRMRLSSNKVVQLYVSDWKQNYHKQLGPKFVSKEPTEVECVQLNEFKDKSRDCRVEMFPRFSIFKSNLRRARRHQQLDPTAVHGVTQFSDLSPAEFRQKHLGLRRRLKLPSDANKAPILPTNDLPTDFDWRDHGAVAPVKNQGSCGSCWSFSATGALEGANFLATRKLVSLSEQQLVDCDHECDPEEADSCDSGCNGGLMNSAFEYTLKAGGLMREVDYPYTGTDRGTCKFDKTKIAASVANFSVISLDEDQIAANLVKNGPLAVAINAVYMQTYVGGVSCPYICSKRLDHGVLLVGYGSAGYAPIRMKEKPYWIIKNSWGENWGENGFYKICQGRNICGVDSMVSTVAAVHIASSH</sequence>
<protein>
    <recommendedName>
        <fullName evidence="22">RING-type domain-containing protein</fullName>
    </recommendedName>
</protein>
<evidence type="ECO:0000313" key="21">
    <source>
        <dbReference type="Proteomes" id="UP000306102"/>
    </source>
</evidence>
<dbReference type="InterPro" id="IPR001841">
    <property type="entry name" value="Znf_RING"/>
</dbReference>
<keyword evidence="4" id="KW-0479">Metal-binding</keyword>
<reference evidence="20 21" key="1">
    <citation type="journal article" date="2018" name="Proc. Natl. Acad. Sci. U.S.A.">
        <title>Draft genome sequence of Camellia sinensis var. sinensis provides insights into the evolution of the tea genome and tea quality.</title>
        <authorList>
            <person name="Wei C."/>
            <person name="Yang H."/>
            <person name="Wang S."/>
            <person name="Zhao J."/>
            <person name="Liu C."/>
            <person name="Gao L."/>
            <person name="Xia E."/>
            <person name="Lu Y."/>
            <person name="Tai Y."/>
            <person name="She G."/>
            <person name="Sun J."/>
            <person name="Cao H."/>
            <person name="Tong W."/>
            <person name="Gao Q."/>
            <person name="Li Y."/>
            <person name="Deng W."/>
            <person name="Jiang X."/>
            <person name="Wang W."/>
            <person name="Chen Q."/>
            <person name="Zhang S."/>
            <person name="Li H."/>
            <person name="Wu J."/>
            <person name="Wang P."/>
            <person name="Li P."/>
            <person name="Shi C."/>
            <person name="Zheng F."/>
            <person name="Jian J."/>
            <person name="Huang B."/>
            <person name="Shan D."/>
            <person name="Shi M."/>
            <person name="Fang C."/>
            <person name="Yue Y."/>
            <person name="Li F."/>
            <person name="Li D."/>
            <person name="Wei S."/>
            <person name="Han B."/>
            <person name="Jiang C."/>
            <person name="Yin Y."/>
            <person name="Xia T."/>
            <person name="Zhang Z."/>
            <person name="Bennetzen J.L."/>
            <person name="Zhao S."/>
            <person name="Wan X."/>
        </authorList>
    </citation>
    <scope>NUCLEOTIDE SEQUENCE [LARGE SCALE GENOMIC DNA]</scope>
    <source>
        <strain evidence="21">cv. Shuchazao</strain>
        <tissue evidence="20">Leaf</tissue>
    </source>
</reference>
<evidence type="ECO:0000256" key="16">
    <source>
        <dbReference type="SAM" id="MobiDB-lite"/>
    </source>
</evidence>
<accession>A0A4S4EJG4</accession>
<dbReference type="InterPro" id="IPR038765">
    <property type="entry name" value="Papain-like_cys_pep_sf"/>
</dbReference>
<organism evidence="20 21">
    <name type="scientific">Camellia sinensis var. sinensis</name>
    <name type="common">China tea</name>
    <dbReference type="NCBI Taxonomy" id="542762"/>
    <lineage>
        <taxon>Eukaryota</taxon>
        <taxon>Viridiplantae</taxon>
        <taxon>Streptophyta</taxon>
        <taxon>Embryophyta</taxon>
        <taxon>Tracheophyta</taxon>
        <taxon>Spermatophyta</taxon>
        <taxon>Magnoliopsida</taxon>
        <taxon>eudicotyledons</taxon>
        <taxon>Gunneridae</taxon>
        <taxon>Pentapetalae</taxon>
        <taxon>asterids</taxon>
        <taxon>Ericales</taxon>
        <taxon>Theaceae</taxon>
        <taxon>Camellia</taxon>
    </lineage>
</organism>
<dbReference type="PROSITE" id="PS50089">
    <property type="entry name" value="ZF_RING_2"/>
    <property type="match status" value="1"/>
</dbReference>
<dbReference type="Gene3D" id="3.90.70.10">
    <property type="entry name" value="Cysteine proteinases"/>
    <property type="match status" value="1"/>
</dbReference>
<keyword evidence="17" id="KW-0472">Membrane</keyword>
<dbReference type="InterPro" id="IPR025660">
    <property type="entry name" value="Pept_his_AS"/>
</dbReference>
<evidence type="ECO:0000256" key="13">
    <source>
        <dbReference type="ARBA" id="ARBA00023157"/>
    </source>
</evidence>
<dbReference type="GO" id="GO:0000323">
    <property type="term" value="C:lytic vacuole"/>
    <property type="evidence" value="ECO:0007669"/>
    <property type="project" value="UniProtKB-ARBA"/>
</dbReference>
<keyword evidence="8" id="KW-0833">Ubl conjugation pathway</keyword>
<feature type="transmembrane region" description="Helical" evidence="17">
    <location>
        <begin position="240"/>
        <end position="259"/>
    </location>
</feature>
<keyword evidence="11" id="KW-0862">Zinc</keyword>
<dbReference type="PROSITE" id="PS51873">
    <property type="entry name" value="TRIAD"/>
    <property type="match status" value="1"/>
</dbReference>
<keyword evidence="5" id="KW-0732">Signal</keyword>
<evidence type="ECO:0000256" key="7">
    <source>
        <dbReference type="ARBA" id="ARBA00022771"/>
    </source>
</evidence>
<feature type="domain" description="RING-type" evidence="19">
    <location>
        <begin position="30"/>
        <end position="235"/>
    </location>
</feature>
<dbReference type="PROSITE" id="PS00639">
    <property type="entry name" value="THIOL_PROTEASE_HIS"/>
    <property type="match status" value="1"/>
</dbReference>
<keyword evidence="3" id="KW-0808">Transferase</keyword>
<evidence type="ECO:0000256" key="9">
    <source>
        <dbReference type="ARBA" id="ARBA00022801"/>
    </source>
</evidence>
<evidence type="ECO:0008006" key="22">
    <source>
        <dbReference type="Google" id="ProtNLM"/>
    </source>
</evidence>
<dbReference type="SUPFAM" id="SSF54001">
    <property type="entry name" value="Cysteine proteinases"/>
    <property type="match status" value="1"/>
</dbReference>
<name>A0A4S4EJG4_CAMSN</name>
<dbReference type="InterPro" id="IPR025661">
    <property type="entry name" value="Pept_asp_AS"/>
</dbReference>
<evidence type="ECO:0000256" key="2">
    <source>
        <dbReference type="ARBA" id="ARBA00022670"/>
    </source>
</evidence>
<dbReference type="SMART" id="SM00645">
    <property type="entry name" value="Pept_C1"/>
    <property type="match status" value="1"/>
</dbReference>
<keyword evidence="17" id="KW-1133">Transmembrane helix</keyword>
<dbReference type="InterPro" id="IPR039417">
    <property type="entry name" value="Peptidase_C1A_papain-like"/>
</dbReference>
<evidence type="ECO:0000256" key="14">
    <source>
        <dbReference type="ARBA" id="ARBA00023180"/>
    </source>
</evidence>
<proteinExistence type="inferred from homology"/>
<dbReference type="FunFam" id="3.30.40.10:FF:000230">
    <property type="entry name" value="RBR-type E3 ubiquitin transferase"/>
    <property type="match status" value="1"/>
</dbReference>
<evidence type="ECO:0000256" key="11">
    <source>
        <dbReference type="ARBA" id="ARBA00022833"/>
    </source>
</evidence>
<keyword evidence="2" id="KW-0645">Protease</keyword>
<dbReference type="PROSITE" id="PS00640">
    <property type="entry name" value="THIOL_PROTEASE_ASN"/>
    <property type="match status" value="1"/>
</dbReference>
<keyword evidence="10" id="KW-0788">Thiol protease</keyword>
<evidence type="ECO:0000256" key="15">
    <source>
        <dbReference type="PROSITE-ProRule" id="PRU00175"/>
    </source>
</evidence>
<dbReference type="SMART" id="SM00647">
    <property type="entry name" value="IBR"/>
    <property type="match status" value="1"/>
</dbReference>
<evidence type="ECO:0000256" key="6">
    <source>
        <dbReference type="ARBA" id="ARBA00022737"/>
    </source>
</evidence>
<feature type="region of interest" description="Disordered" evidence="16">
    <location>
        <begin position="1"/>
        <end position="27"/>
    </location>
</feature>
<evidence type="ECO:0000256" key="5">
    <source>
        <dbReference type="ARBA" id="ARBA00022729"/>
    </source>
</evidence>
<evidence type="ECO:0000259" key="19">
    <source>
        <dbReference type="PROSITE" id="PS51873"/>
    </source>
</evidence>
<evidence type="ECO:0000256" key="10">
    <source>
        <dbReference type="ARBA" id="ARBA00022807"/>
    </source>
</evidence>
<dbReference type="CDD" id="cd02248">
    <property type="entry name" value="Peptidase_C1A"/>
    <property type="match status" value="1"/>
</dbReference>
<dbReference type="InterPro" id="IPR013128">
    <property type="entry name" value="Peptidase_C1A"/>
</dbReference>
<feature type="compositionally biased region" description="Pro residues" evidence="16">
    <location>
        <begin position="8"/>
        <end position="18"/>
    </location>
</feature>
<dbReference type="EMBL" id="SDRB02004278">
    <property type="protein sequence ID" value="THG16135.1"/>
    <property type="molecule type" value="Genomic_DNA"/>
</dbReference>
<evidence type="ECO:0000256" key="4">
    <source>
        <dbReference type="ARBA" id="ARBA00022723"/>
    </source>
</evidence>
<dbReference type="CDD" id="cd22584">
    <property type="entry name" value="Rcat_RBR_unk"/>
    <property type="match status" value="1"/>
</dbReference>
<comment type="similarity">
    <text evidence="1">Belongs to the peptidase C1 family.</text>
</comment>
<dbReference type="PROSITE" id="PS00139">
    <property type="entry name" value="THIOL_PROTEASE_CYS"/>
    <property type="match status" value="1"/>
</dbReference>
<dbReference type="InterPro" id="IPR017907">
    <property type="entry name" value="Znf_RING_CS"/>
</dbReference>
<dbReference type="GO" id="GO:0016740">
    <property type="term" value="F:transferase activity"/>
    <property type="evidence" value="ECO:0007669"/>
    <property type="project" value="UniProtKB-KW"/>
</dbReference>
<dbReference type="PROSITE" id="PS00518">
    <property type="entry name" value="ZF_RING_1"/>
    <property type="match status" value="1"/>
</dbReference>
<evidence type="ECO:0000256" key="1">
    <source>
        <dbReference type="ARBA" id="ARBA00008455"/>
    </source>
</evidence>
<dbReference type="Gene3D" id="3.30.40.10">
    <property type="entry name" value="Zinc/RING finger domain, C3HC4 (zinc finger)"/>
    <property type="match status" value="1"/>
</dbReference>
<keyword evidence="6" id="KW-0677">Repeat</keyword>
<dbReference type="InterPro" id="IPR013201">
    <property type="entry name" value="Prot_inhib_I29"/>
</dbReference>
<evidence type="ECO:0000259" key="18">
    <source>
        <dbReference type="PROSITE" id="PS50089"/>
    </source>
</evidence>
<dbReference type="InterPro" id="IPR002867">
    <property type="entry name" value="IBR_dom"/>
</dbReference>
<dbReference type="InterPro" id="IPR013083">
    <property type="entry name" value="Znf_RING/FYVE/PHD"/>
</dbReference>
<feature type="domain" description="RING-type" evidence="18">
    <location>
        <begin position="34"/>
        <end position="81"/>
    </location>
</feature>
<dbReference type="SUPFAM" id="SSF57850">
    <property type="entry name" value="RING/U-box"/>
    <property type="match status" value="2"/>
</dbReference>
<keyword evidence="7 15" id="KW-0863">Zinc-finger</keyword>
<keyword evidence="17" id="KW-0812">Transmembrane</keyword>
<dbReference type="InterPro" id="IPR000169">
    <property type="entry name" value="Pept_cys_AS"/>
</dbReference>
<dbReference type="GO" id="GO:0008234">
    <property type="term" value="F:cysteine-type peptidase activity"/>
    <property type="evidence" value="ECO:0007669"/>
    <property type="project" value="UniProtKB-KW"/>
</dbReference>
<keyword evidence="14" id="KW-0325">Glycoprotein</keyword>
<dbReference type="PANTHER" id="PTHR12411">
    <property type="entry name" value="CYSTEINE PROTEASE FAMILY C1-RELATED"/>
    <property type="match status" value="1"/>
</dbReference>
<dbReference type="GO" id="GO:0006508">
    <property type="term" value="P:proteolysis"/>
    <property type="evidence" value="ECO:0007669"/>
    <property type="project" value="UniProtKB-KW"/>
</dbReference>
<dbReference type="Pfam" id="PF01485">
    <property type="entry name" value="IBR"/>
    <property type="match status" value="1"/>
</dbReference>
<dbReference type="PRINTS" id="PR00705">
    <property type="entry name" value="PAPAIN"/>
</dbReference>
<keyword evidence="13" id="KW-1015">Disulfide bond</keyword>
<dbReference type="Pfam" id="PF00112">
    <property type="entry name" value="Peptidase_C1"/>
    <property type="match status" value="1"/>
</dbReference>
<evidence type="ECO:0000313" key="20">
    <source>
        <dbReference type="EMBL" id="THG16135.1"/>
    </source>
</evidence>
<dbReference type="Pfam" id="PF08246">
    <property type="entry name" value="Inhibitor_I29"/>
    <property type="match status" value="1"/>
</dbReference>
<dbReference type="STRING" id="542762.A0A4S4EJG4"/>
<evidence type="ECO:0000256" key="8">
    <source>
        <dbReference type="ARBA" id="ARBA00022786"/>
    </source>
</evidence>
<dbReference type="Proteomes" id="UP000306102">
    <property type="component" value="Unassembled WGS sequence"/>
</dbReference>
<dbReference type="AlphaFoldDB" id="A0A4S4EJG4"/>
<comment type="caution">
    <text evidence="20">The sequence shown here is derived from an EMBL/GenBank/DDBJ whole genome shotgun (WGS) entry which is preliminary data.</text>
</comment>
<keyword evidence="21" id="KW-1185">Reference proteome</keyword>
<evidence type="ECO:0000256" key="3">
    <source>
        <dbReference type="ARBA" id="ARBA00022679"/>
    </source>
</evidence>
<dbReference type="SMART" id="SM00848">
    <property type="entry name" value="Inhibitor_I29"/>
    <property type="match status" value="1"/>
</dbReference>
<evidence type="ECO:0000256" key="17">
    <source>
        <dbReference type="SAM" id="Phobius"/>
    </source>
</evidence>
<gene>
    <name evidence="20" type="ORF">TEA_006577</name>
</gene>
<dbReference type="FunFam" id="3.90.70.10:FF:000057">
    <property type="entry name" value="Cysteine protease RD19A"/>
    <property type="match status" value="1"/>
</dbReference>
<evidence type="ECO:0000256" key="12">
    <source>
        <dbReference type="ARBA" id="ARBA00023145"/>
    </source>
</evidence>
<dbReference type="InterPro" id="IPR044066">
    <property type="entry name" value="TRIAD_supradom"/>
</dbReference>
<dbReference type="InterPro" id="IPR000668">
    <property type="entry name" value="Peptidase_C1A_C"/>
</dbReference>